<dbReference type="Proteomes" id="UP000050580">
    <property type="component" value="Unassembled WGS sequence"/>
</dbReference>
<evidence type="ECO:0000313" key="5">
    <source>
        <dbReference type="EMBL" id="KKW69079.1"/>
    </source>
</evidence>
<reference evidence="5 6" key="1">
    <citation type="submission" date="2015-05" db="EMBL/GenBank/DDBJ databases">
        <title>Draft genome sequence of Lampropedia sp. CT6, isolated from the microbial mat of a hot water spring, located at Manikaran, India.</title>
        <authorList>
            <person name="Tripathi C."/>
            <person name="Rani P."/>
            <person name="Mahato N.K."/>
            <person name="Lal R."/>
        </authorList>
    </citation>
    <scope>NUCLEOTIDE SEQUENCE [LARGE SCALE GENOMIC DNA]</scope>
    <source>
        <strain evidence="5 6">CT6</strain>
    </source>
</reference>
<evidence type="ECO:0000313" key="6">
    <source>
        <dbReference type="Proteomes" id="UP000050580"/>
    </source>
</evidence>
<dbReference type="SUPFAM" id="SSF54637">
    <property type="entry name" value="Thioesterase/thiol ester dehydrase-isomerase"/>
    <property type="match status" value="1"/>
</dbReference>
<dbReference type="InterPro" id="IPR029069">
    <property type="entry name" value="HotDog_dom_sf"/>
</dbReference>
<protein>
    <submittedName>
        <fullName evidence="5">Thioesterase</fullName>
    </submittedName>
</protein>
<dbReference type="GO" id="GO:0009062">
    <property type="term" value="P:fatty acid catabolic process"/>
    <property type="evidence" value="ECO:0007669"/>
    <property type="project" value="TreeGrafter"/>
</dbReference>
<dbReference type="AlphaFoldDB" id="A0A0U1Q2V6"/>
<gene>
    <name evidence="5" type="ORF">AAV94_01360</name>
</gene>
<dbReference type="GO" id="GO:0052816">
    <property type="term" value="F:long-chain fatty acyl-CoA hydrolase activity"/>
    <property type="evidence" value="ECO:0007669"/>
    <property type="project" value="TreeGrafter"/>
</dbReference>
<dbReference type="PROSITE" id="PS51770">
    <property type="entry name" value="HOTDOG_ACOT"/>
    <property type="match status" value="1"/>
</dbReference>
<dbReference type="EMBL" id="LBNQ01000009">
    <property type="protein sequence ID" value="KKW69079.1"/>
    <property type="molecule type" value="Genomic_DNA"/>
</dbReference>
<proteinExistence type="inferred from homology"/>
<comment type="similarity">
    <text evidence="1">Belongs to the acyl coenzyme A hydrolase family.</text>
</comment>
<keyword evidence="2 3" id="KW-0378">Hydrolase</keyword>
<dbReference type="PATRIC" id="fig|1610491.3.peg.281"/>
<dbReference type="STRING" id="1610491.AAV94_01360"/>
<dbReference type="Pfam" id="PF03061">
    <property type="entry name" value="4HBT"/>
    <property type="match status" value="1"/>
</dbReference>
<dbReference type="InterPro" id="IPR033120">
    <property type="entry name" value="HOTDOG_ACOT"/>
</dbReference>
<organism evidence="5 6">
    <name type="scientific">Lampropedia cohaerens</name>
    <dbReference type="NCBI Taxonomy" id="1610491"/>
    <lineage>
        <taxon>Bacteria</taxon>
        <taxon>Pseudomonadati</taxon>
        <taxon>Pseudomonadota</taxon>
        <taxon>Betaproteobacteria</taxon>
        <taxon>Burkholderiales</taxon>
        <taxon>Comamonadaceae</taxon>
        <taxon>Lampropedia</taxon>
    </lineage>
</organism>
<dbReference type="PANTHER" id="PTHR11049:SF5">
    <property type="entry name" value="ACYL-COA THIOESTER HYDROLASE YCIA"/>
    <property type="match status" value="1"/>
</dbReference>
<keyword evidence="6" id="KW-1185">Reference proteome</keyword>
<dbReference type="OrthoDB" id="9801856at2"/>
<dbReference type="PANTHER" id="PTHR11049">
    <property type="entry name" value="ACYL COENZYME A THIOESTER HYDROLASE"/>
    <property type="match status" value="1"/>
</dbReference>
<evidence type="ECO:0000259" key="4">
    <source>
        <dbReference type="PROSITE" id="PS51770"/>
    </source>
</evidence>
<evidence type="ECO:0000256" key="2">
    <source>
        <dbReference type="ARBA" id="ARBA00022801"/>
    </source>
</evidence>
<comment type="caution">
    <text evidence="5">The sequence shown here is derived from an EMBL/GenBank/DDBJ whole genome shotgun (WGS) entry which is preliminary data.</text>
</comment>
<dbReference type="RefSeq" id="WP_046740514.1">
    <property type="nucleotide sequence ID" value="NZ_LBNQ01000009.1"/>
</dbReference>
<evidence type="ECO:0000256" key="1">
    <source>
        <dbReference type="ARBA" id="ARBA00010458"/>
    </source>
</evidence>
<name>A0A0U1Q2V6_9BURK</name>
<dbReference type="Gene3D" id="3.10.129.10">
    <property type="entry name" value="Hotdog Thioesterase"/>
    <property type="match status" value="1"/>
</dbReference>
<evidence type="ECO:0000256" key="3">
    <source>
        <dbReference type="PROSITE-ProRule" id="PRU01106"/>
    </source>
</evidence>
<dbReference type="InterPro" id="IPR006683">
    <property type="entry name" value="Thioestr_dom"/>
</dbReference>
<accession>A0A0U1Q2V6</accession>
<dbReference type="GO" id="GO:0006637">
    <property type="term" value="P:acyl-CoA metabolic process"/>
    <property type="evidence" value="ECO:0007669"/>
    <property type="project" value="TreeGrafter"/>
</dbReference>
<feature type="domain" description="HotDog ACOT-type" evidence="4">
    <location>
        <begin position="10"/>
        <end position="123"/>
    </location>
</feature>
<dbReference type="InterPro" id="IPR040170">
    <property type="entry name" value="Cytosol_ACT"/>
</dbReference>
<dbReference type="GO" id="GO:0005829">
    <property type="term" value="C:cytosol"/>
    <property type="evidence" value="ECO:0007669"/>
    <property type="project" value="TreeGrafter"/>
</dbReference>
<sequence length="135" mass="14556">MNPPACPVPDDMELVLKVVPMPKDCNVNGDIFGGWVMAHVDVAGSVLPARHAAGRVVTVAVNEFIFKQPVHVGDLLSFYSKVLRFGRTSIQVTVEVFAERHAQPGNIVKVTEATLTYVAIDAQGRPRPLPGAAQQ</sequence>
<dbReference type="CDD" id="cd03442">
    <property type="entry name" value="BFIT_BACH"/>
    <property type="match status" value="1"/>
</dbReference>